<organism evidence="1">
    <name type="scientific">Cacopsylla melanoneura</name>
    <dbReference type="NCBI Taxonomy" id="428564"/>
    <lineage>
        <taxon>Eukaryota</taxon>
        <taxon>Metazoa</taxon>
        <taxon>Ecdysozoa</taxon>
        <taxon>Arthropoda</taxon>
        <taxon>Hexapoda</taxon>
        <taxon>Insecta</taxon>
        <taxon>Pterygota</taxon>
        <taxon>Neoptera</taxon>
        <taxon>Paraneoptera</taxon>
        <taxon>Hemiptera</taxon>
        <taxon>Sternorrhyncha</taxon>
        <taxon>Psylloidea</taxon>
        <taxon>Psyllidae</taxon>
        <taxon>Psyllinae</taxon>
        <taxon>Cacopsylla</taxon>
    </lineage>
</organism>
<reference evidence="1" key="1">
    <citation type="submission" date="2021-05" db="EMBL/GenBank/DDBJ databases">
        <authorList>
            <person name="Alioto T."/>
            <person name="Alioto T."/>
            <person name="Gomez Garrido J."/>
        </authorList>
    </citation>
    <scope>NUCLEOTIDE SEQUENCE</scope>
</reference>
<accession>A0A8D8XPR7</accession>
<dbReference type="EMBL" id="HBUF01342111">
    <property type="protein sequence ID" value="CAG6704968.1"/>
    <property type="molecule type" value="Transcribed_RNA"/>
</dbReference>
<dbReference type="EMBL" id="HBUF01342113">
    <property type="protein sequence ID" value="CAG6704972.1"/>
    <property type="molecule type" value="Transcribed_RNA"/>
</dbReference>
<name>A0A8D8XPR7_9HEMI</name>
<proteinExistence type="predicted"/>
<dbReference type="AlphaFoldDB" id="A0A8D8XPR7"/>
<protein>
    <submittedName>
        <fullName evidence="1">Uncharacterized protein</fullName>
    </submittedName>
</protein>
<sequence>MLRNVHNGYSRYLTYPPLEVFITGGNNVAFVLSNTIDKTIISIGALVHAWNSFKTRILDYPQGNFVLLSELFYFTKHTVSNVRNTFCIQAVHHTLKNVQLVFDGEVDKVGIHQDMVGRT</sequence>
<evidence type="ECO:0000313" key="1">
    <source>
        <dbReference type="EMBL" id="CAG6704968.1"/>
    </source>
</evidence>
<dbReference type="EMBL" id="HBUF01342112">
    <property type="protein sequence ID" value="CAG6704970.1"/>
    <property type="molecule type" value="Transcribed_RNA"/>
</dbReference>